<dbReference type="EMBL" id="CAXHTA020000015">
    <property type="protein sequence ID" value="CAL5225887.1"/>
    <property type="molecule type" value="Genomic_DNA"/>
</dbReference>
<dbReference type="Proteomes" id="UP001497392">
    <property type="component" value="Unassembled WGS sequence"/>
</dbReference>
<gene>
    <name evidence="1" type="primary">g8673</name>
    <name evidence="1" type="ORF">VP750_LOCUS7793</name>
</gene>
<evidence type="ECO:0000313" key="2">
    <source>
        <dbReference type="Proteomes" id="UP001497392"/>
    </source>
</evidence>
<accession>A0ABP1G3L2</accession>
<comment type="caution">
    <text evidence="1">The sequence shown here is derived from an EMBL/GenBank/DDBJ whole genome shotgun (WGS) entry which is preliminary data.</text>
</comment>
<proteinExistence type="predicted"/>
<name>A0ABP1G3L2_9CHLO</name>
<reference evidence="1 2" key="1">
    <citation type="submission" date="2024-06" db="EMBL/GenBank/DDBJ databases">
        <authorList>
            <person name="Kraege A."/>
            <person name="Thomma B."/>
        </authorList>
    </citation>
    <scope>NUCLEOTIDE SEQUENCE [LARGE SCALE GENOMIC DNA]</scope>
</reference>
<evidence type="ECO:0000313" key="1">
    <source>
        <dbReference type="EMBL" id="CAL5225887.1"/>
    </source>
</evidence>
<keyword evidence="2" id="KW-1185">Reference proteome</keyword>
<protein>
    <submittedName>
        <fullName evidence="1">G8673 protein</fullName>
    </submittedName>
</protein>
<sequence length="116" mass="12362">MAQTGLSAIAASLNRERGLSRGVLGGMAGCVRQPLGVRVPCGQQHAMGRNVPDAMARASVYGIRKIKYCAQGLMESERWSCEVRSLGGAREEAFVHICKGTMLDVPSADNASRITL</sequence>
<organism evidence="1 2">
    <name type="scientific">Coccomyxa viridis</name>
    <dbReference type="NCBI Taxonomy" id="1274662"/>
    <lineage>
        <taxon>Eukaryota</taxon>
        <taxon>Viridiplantae</taxon>
        <taxon>Chlorophyta</taxon>
        <taxon>core chlorophytes</taxon>
        <taxon>Trebouxiophyceae</taxon>
        <taxon>Trebouxiophyceae incertae sedis</taxon>
        <taxon>Coccomyxaceae</taxon>
        <taxon>Coccomyxa</taxon>
    </lineage>
</organism>